<keyword evidence="3" id="KW-0238">DNA-binding</keyword>
<keyword evidence="7" id="KW-1185">Reference proteome</keyword>
<dbReference type="CDD" id="cd01392">
    <property type="entry name" value="HTH_LacI"/>
    <property type="match status" value="1"/>
</dbReference>
<dbReference type="InterPro" id="IPR028082">
    <property type="entry name" value="Peripla_BP_I"/>
</dbReference>
<dbReference type="SUPFAM" id="SSF53822">
    <property type="entry name" value="Periplasmic binding protein-like I"/>
    <property type="match status" value="1"/>
</dbReference>
<reference evidence="6 7" key="1">
    <citation type="submission" date="2019-12" db="EMBL/GenBank/DDBJ databases">
        <title>Genome sequencing and assembly of endphytes of Porphyra tenera.</title>
        <authorList>
            <person name="Park J.M."/>
            <person name="Shin R."/>
            <person name="Jo S.H."/>
        </authorList>
    </citation>
    <scope>NUCLEOTIDE SEQUENCE [LARGE SCALE GENOMIC DNA]</scope>
    <source>
        <strain evidence="6 7">GPM4</strain>
    </source>
</reference>
<evidence type="ECO:0000256" key="1">
    <source>
        <dbReference type="ARBA" id="ARBA00022491"/>
    </source>
</evidence>
<sequence length="338" mass="37701">MSSIKDVALKANVSVKTVSRILSGYEGVSEKTRQKVEHAIHELEFYPSAAAQSLRGQEKGIVCLITERLTTTPDSFDIIAGIQNECEKHGKLLMIGESGGSKKSFSRLVDDFRRQRAEAIIYATVYHREVSIEQSFNKCPLILVNCFEKTLRHPTILPDDYLGAYQLTQSLLEKGHKKIAYLTLFKDMPATALRLNGFAAALKKAGVELDEELVREAVCHDPDDEFAMLPNVLKDIMSRSQRPTAICCGNDKMAMRVYMLIRQMGYSIPETISIVGYDDYKLIAENLLPKLSTVSLPYFNMGQMAAQIAIKKELQANTKIQEISGKLVLRGSHGIPPT</sequence>
<dbReference type="InterPro" id="IPR010982">
    <property type="entry name" value="Lambda_DNA-bd_dom_sf"/>
</dbReference>
<keyword evidence="4" id="KW-0804">Transcription</keyword>
<dbReference type="PANTHER" id="PTHR30146:SF148">
    <property type="entry name" value="HTH-TYPE TRANSCRIPTIONAL REPRESSOR PURR-RELATED"/>
    <property type="match status" value="1"/>
</dbReference>
<dbReference type="Proteomes" id="UP000464524">
    <property type="component" value="Chromosome"/>
</dbReference>
<dbReference type="GO" id="GO:0003700">
    <property type="term" value="F:DNA-binding transcription factor activity"/>
    <property type="evidence" value="ECO:0007669"/>
    <property type="project" value="TreeGrafter"/>
</dbReference>
<evidence type="ECO:0000259" key="5">
    <source>
        <dbReference type="PROSITE" id="PS50932"/>
    </source>
</evidence>
<dbReference type="GO" id="GO:0000976">
    <property type="term" value="F:transcription cis-regulatory region binding"/>
    <property type="evidence" value="ECO:0007669"/>
    <property type="project" value="TreeGrafter"/>
</dbReference>
<keyword evidence="2" id="KW-0805">Transcription regulation</keyword>
<dbReference type="SUPFAM" id="SSF47413">
    <property type="entry name" value="lambda repressor-like DNA-binding domains"/>
    <property type="match status" value="1"/>
</dbReference>
<dbReference type="CDD" id="cd06288">
    <property type="entry name" value="PBP1_sucrose_transcription_regulator"/>
    <property type="match status" value="1"/>
</dbReference>
<accession>A0A857JMB2</accession>
<dbReference type="Gene3D" id="1.10.260.40">
    <property type="entry name" value="lambda repressor-like DNA-binding domains"/>
    <property type="match status" value="1"/>
</dbReference>
<dbReference type="InterPro" id="IPR000843">
    <property type="entry name" value="HTH_LacI"/>
</dbReference>
<evidence type="ECO:0000313" key="7">
    <source>
        <dbReference type="Proteomes" id="UP000464524"/>
    </source>
</evidence>
<evidence type="ECO:0000256" key="3">
    <source>
        <dbReference type="ARBA" id="ARBA00023125"/>
    </source>
</evidence>
<dbReference type="SMART" id="SM00354">
    <property type="entry name" value="HTH_LACI"/>
    <property type="match status" value="1"/>
</dbReference>
<dbReference type="PANTHER" id="PTHR30146">
    <property type="entry name" value="LACI-RELATED TRANSCRIPTIONAL REPRESSOR"/>
    <property type="match status" value="1"/>
</dbReference>
<feature type="domain" description="HTH lacI-type" evidence="5">
    <location>
        <begin position="2"/>
        <end position="56"/>
    </location>
</feature>
<proteinExistence type="predicted"/>
<name>A0A857JMB2_9ALTE</name>
<dbReference type="PROSITE" id="PS00356">
    <property type="entry name" value="HTH_LACI_1"/>
    <property type="match status" value="1"/>
</dbReference>
<dbReference type="AlphaFoldDB" id="A0A857JMB2"/>
<dbReference type="EMBL" id="CP047656">
    <property type="protein sequence ID" value="QHJ12250.1"/>
    <property type="molecule type" value="Genomic_DNA"/>
</dbReference>
<dbReference type="Pfam" id="PF00356">
    <property type="entry name" value="LacI"/>
    <property type="match status" value="1"/>
</dbReference>
<dbReference type="InterPro" id="IPR046335">
    <property type="entry name" value="LacI/GalR-like_sensor"/>
</dbReference>
<gene>
    <name evidence="6" type="ORF">FX988_02501</name>
</gene>
<dbReference type="Gene3D" id="3.40.50.2300">
    <property type="match status" value="2"/>
</dbReference>
<organism evidence="6 7">
    <name type="scientific">Paraglaciecola mesophila</name>
    <dbReference type="NCBI Taxonomy" id="197222"/>
    <lineage>
        <taxon>Bacteria</taxon>
        <taxon>Pseudomonadati</taxon>
        <taxon>Pseudomonadota</taxon>
        <taxon>Gammaproteobacteria</taxon>
        <taxon>Alteromonadales</taxon>
        <taxon>Alteromonadaceae</taxon>
        <taxon>Paraglaciecola</taxon>
    </lineage>
</organism>
<dbReference type="PROSITE" id="PS50932">
    <property type="entry name" value="HTH_LACI_2"/>
    <property type="match status" value="1"/>
</dbReference>
<dbReference type="OrthoDB" id="9798934at2"/>
<dbReference type="KEGG" id="pmes:FX988_02501"/>
<keyword evidence="1" id="KW-0678">Repressor</keyword>
<evidence type="ECO:0000256" key="4">
    <source>
        <dbReference type="ARBA" id="ARBA00023163"/>
    </source>
</evidence>
<protein>
    <submittedName>
        <fullName evidence="6">Ribose operon repressor</fullName>
    </submittedName>
</protein>
<dbReference type="Pfam" id="PF13377">
    <property type="entry name" value="Peripla_BP_3"/>
    <property type="match status" value="1"/>
</dbReference>
<evidence type="ECO:0000256" key="2">
    <source>
        <dbReference type="ARBA" id="ARBA00023015"/>
    </source>
</evidence>
<dbReference type="RefSeq" id="WP_160180200.1">
    <property type="nucleotide sequence ID" value="NZ_CP047656.1"/>
</dbReference>
<evidence type="ECO:0000313" key="6">
    <source>
        <dbReference type="EMBL" id="QHJ12250.1"/>
    </source>
</evidence>